<dbReference type="InterPro" id="IPR052353">
    <property type="entry name" value="Benzoxazolinone_Detox_Enz"/>
</dbReference>
<evidence type="ECO:0000313" key="2">
    <source>
        <dbReference type="EMBL" id="MDP5274117.1"/>
    </source>
</evidence>
<dbReference type="EMBL" id="JAVAMP010000002">
    <property type="protein sequence ID" value="MDP5274117.1"/>
    <property type="molecule type" value="Genomic_DNA"/>
</dbReference>
<accession>A0ABT9IXM9</accession>
<comment type="caution">
    <text evidence="2">The sequence shown here is derived from an EMBL/GenBank/DDBJ whole genome shotgun (WGS) entry which is preliminary data.</text>
</comment>
<feature type="domain" description="MOSC" evidence="1">
    <location>
        <begin position="27"/>
        <end position="161"/>
    </location>
</feature>
<dbReference type="InterPro" id="IPR011037">
    <property type="entry name" value="Pyrv_Knase-like_insert_dom_sf"/>
</dbReference>
<evidence type="ECO:0000313" key="3">
    <source>
        <dbReference type="Proteomes" id="UP001231941"/>
    </source>
</evidence>
<dbReference type="InterPro" id="IPR005302">
    <property type="entry name" value="MoCF_Sase_C"/>
</dbReference>
<dbReference type="Proteomes" id="UP001231941">
    <property type="component" value="Unassembled WGS sequence"/>
</dbReference>
<dbReference type="Gene3D" id="2.40.33.20">
    <property type="entry name" value="PK beta-barrel domain-like"/>
    <property type="match status" value="1"/>
</dbReference>
<protein>
    <submittedName>
        <fullName evidence="2">MOSC domain-containing protein</fullName>
    </submittedName>
</protein>
<dbReference type="RefSeq" id="WP_305991407.1">
    <property type="nucleotide sequence ID" value="NZ_JAVAMP010000002.1"/>
</dbReference>
<gene>
    <name evidence="2" type="ORF">Q5Y73_08365</name>
</gene>
<dbReference type="Pfam" id="PF03473">
    <property type="entry name" value="MOSC"/>
    <property type="match status" value="1"/>
</dbReference>
<dbReference type="PANTHER" id="PTHR30212">
    <property type="entry name" value="PROTEIN YIIM"/>
    <property type="match status" value="1"/>
</dbReference>
<reference evidence="2 3" key="1">
    <citation type="submission" date="2023-08" db="EMBL/GenBank/DDBJ databases">
        <authorList>
            <person name="Park J.-S."/>
        </authorList>
    </citation>
    <scope>NUCLEOTIDE SEQUENCE [LARGE SCALE GENOMIC DNA]</scope>
    <source>
        <strain evidence="2 3">2205SS18-9</strain>
    </source>
</reference>
<dbReference type="PROSITE" id="PS51340">
    <property type="entry name" value="MOSC"/>
    <property type="match status" value="1"/>
</dbReference>
<dbReference type="SUPFAM" id="SSF50800">
    <property type="entry name" value="PK beta-barrel domain-like"/>
    <property type="match status" value="1"/>
</dbReference>
<evidence type="ECO:0000259" key="1">
    <source>
        <dbReference type="PROSITE" id="PS51340"/>
    </source>
</evidence>
<organism evidence="2 3">
    <name type="scientific">Chengkuizengella axinellae</name>
    <dbReference type="NCBI Taxonomy" id="3064388"/>
    <lineage>
        <taxon>Bacteria</taxon>
        <taxon>Bacillati</taxon>
        <taxon>Bacillota</taxon>
        <taxon>Bacilli</taxon>
        <taxon>Bacillales</taxon>
        <taxon>Paenibacillaceae</taxon>
        <taxon>Chengkuizengella</taxon>
    </lineage>
</organism>
<sequence length="216" mass="24706">MNYEVFSINIGKSETIEEGLDSAIKKTPVTGKVYVSSTIIQGDEQADLKYHGGPDQVLCVYTYDHYKHWENELNRKVDIPSFGENLTVKGISEEEVCIGDIFELGETRLQVSLPRQPCRVLAKNMKHDKFAKMVSESGYTGFYFRVLKEGYIEPGQPLVLIERHPQEVSISDVNKLHYTNQKDVELLKKVIGVKELKASLRESFQKRYDEILKTSN</sequence>
<proteinExistence type="predicted"/>
<keyword evidence="3" id="KW-1185">Reference proteome</keyword>
<dbReference type="PANTHER" id="PTHR30212:SF4">
    <property type="entry name" value="MOSC DOMAIN-CONTAINING PROTEIN"/>
    <property type="match status" value="1"/>
</dbReference>
<name>A0ABT9IXM9_9BACL</name>